<dbReference type="AlphaFoldDB" id="A0A4R6JZB7"/>
<name>A0A4R6JZB7_9ACTN</name>
<dbReference type="EMBL" id="SNWR01000001">
    <property type="protein sequence ID" value="TDO42139.1"/>
    <property type="molecule type" value="Genomic_DNA"/>
</dbReference>
<feature type="region of interest" description="Disordered" evidence="1">
    <location>
        <begin position="1"/>
        <end position="33"/>
    </location>
</feature>
<reference evidence="2 3" key="1">
    <citation type="submission" date="2019-03" db="EMBL/GenBank/DDBJ databases">
        <title>Sequencing the genomes of 1000 actinobacteria strains.</title>
        <authorList>
            <person name="Klenk H.-P."/>
        </authorList>
    </citation>
    <scope>NUCLEOTIDE SEQUENCE [LARGE SCALE GENOMIC DNA]</scope>
    <source>
        <strain evidence="2 3">DSM 43805</strain>
    </source>
</reference>
<evidence type="ECO:0000313" key="2">
    <source>
        <dbReference type="EMBL" id="TDO42139.1"/>
    </source>
</evidence>
<protein>
    <submittedName>
        <fullName evidence="2">Uncharacterized protein</fullName>
    </submittedName>
</protein>
<dbReference type="Proteomes" id="UP000294901">
    <property type="component" value="Unassembled WGS sequence"/>
</dbReference>
<gene>
    <name evidence="2" type="ORF">C8E87_5903</name>
</gene>
<accession>A0A4R6JZB7</accession>
<comment type="caution">
    <text evidence="2">The sequence shown here is derived from an EMBL/GenBank/DDBJ whole genome shotgun (WGS) entry which is preliminary data.</text>
</comment>
<proteinExistence type="predicted"/>
<sequence length="147" mass="16825">MEFARRRRVEMRPDMRSTAGQDRQLFQPDHRQRRKPRHAGIIEAVHRCDARLDAATRAQLAAWIRAEYESEFGDVPLGLFSLCHLGPPYVDHRLDLWQSILEHYAPADVVPEPFAQARMLVRSGAYEFVEVYASGELRPVLGDGSVV</sequence>
<evidence type="ECO:0000313" key="3">
    <source>
        <dbReference type="Proteomes" id="UP000294901"/>
    </source>
</evidence>
<evidence type="ECO:0000256" key="1">
    <source>
        <dbReference type="SAM" id="MobiDB-lite"/>
    </source>
</evidence>
<keyword evidence="3" id="KW-1185">Reference proteome</keyword>
<organism evidence="2 3">
    <name type="scientific">Paractinoplanes brasiliensis</name>
    <dbReference type="NCBI Taxonomy" id="52695"/>
    <lineage>
        <taxon>Bacteria</taxon>
        <taxon>Bacillati</taxon>
        <taxon>Actinomycetota</taxon>
        <taxon>Actinomycetes</taxon>
        <taxon>Micromonosporales</taxon>
        <taxon>Micromonosporaceae</taxon>
        <taxon>Paractinoplanes</taxon>
    </lineage>
</organism>